<evidence type="ECO:0000256" key="9">
    <source>
        <dbReference type="ARBA" id="ARBA00023136"/>
    </source>
</evidence>
<keyword evidence="8" id="KW-0653">Protein transport</keyword>
<evidence type="ECO:0000256" key="10">
    <source>
        <dbReference type="ARBA" id="ARBA00023225"/>
    </source>
</evidence>
<evidence type="ECO:0000256" key="11">
    <source>
        <dbReference type="SAM" id="Coils"/>
    </source>
</evidence>
<dbReference type="Pfam" id="PF02050">
    <property type="entry name" value="FliJ"/>
    <property type="match status" value="1"/>
</dbReference>
<evidence type="ECO:0000256" key="6">
    <source>
        <dbReference type="ARBA" id="ARBA00022500"/>
    </source>
</evidence>
<keyword evidence="6" id="KW-0145">Chemotaxis</keyword>
<keyword evidence="7" id="KW-1005">Bacterial flagellum biogenesis</keyword>
<proteinExistence type="inferred from homology"/>
<dbReference type="GO" id="GO:0044781">
    <property type="term" value="P:bacterial-type flagellum organization"/>
    <property type="evidence" value="ECO:0007669"/>
    <property type="project" value="UniProtKB-KW"/>
</dbReference>
<keyword evidence="9" id="KW-0472">Membrane</keyword>
<dbReference type="STRING" id="926561.GCA_000379025_02976"/>
<evidence type="ECO:0000256" key="3">
    <source>
        <dbReference type="ARBA" id="ARBA00020392"/>
    </source>
</evidence>
<dbReference type="NCBIfam" id="TIGR02473">
    <property type="entry name" value="flagell_FliJ"/>
    <property type="match status" value="1"/>
</dbReference>
<gene>
    <name evidence="12" type="ORF">C7959_10954</name>
</gene>
<dbReference type="RefSeq" id="WP_018250110.1">
    <property type="nucleotide sequence ID" value="NZ_SOEG01000009.1"/>
</dbReference>
<keyword evidence="12" id="KW-0282">Flagellum</keyword>
<evidence type="ECO:0000256" key="8">
    <source>
        <dbReference type="ARBA" id="ARBA00022927"/>
    </source>
</evidence>
<reference evidence="12 13" key="1">
    <citation type="submission" date="2019-03" db="EMBL/GenBank/DDBJ databases">
        <title>Subsurface microbial communities from deep shales in Ohio and West Virginia, USA.</title>
        <authorList>
            <person name="Wrighton K."/>
        </authorList>
    </citation>
    <scope>NUCLEOTIDE SEQUENCE [LARGE SCALE GENOMIC DNA]</scope>
    <source>
        <strain evidence="12 13">MSL 6dP</strain>
    </source>
</reference>
<comment type="caution">
    <text evidence="12">The sequence shown here is derived from an EMBL/GenBank/DDBJ whole genome shotgun (WGS) entry which is preliminary data.</text>
</comment>
<dbReference type="Gene3D" id="1.10.287.1700">
    <property type="match status" value="1"/>
</dbReference>
<dbReference type="GO" id="GO:0015031">
    <property type="term" value="P:protein transport"/>
    <property type="evidence" value="ECO:0007669"/>
    <property type="project" value="UniProtKB-KW"/>
</dbReference>
<dbReference type="GO" id="GO:0009288">
    <property type="term" value="C:bacterial-type flagellum"/>
    <property type="evidence" value="ECO:0007669"/>
    <property type="project" value="InterPro"/>
</dbReference>
<comment type="similarity">
    <text evidence="2">Belongs to the FliJ family.</text>
</comment>
<dbReference type="InterPro" id="IPR012823">
    <property type="entry name" value="Flagell_FliJ"/>
</dbReference>
<dbReference type="InterPro" id="IPR053716">
    <property type="entry name" value="Flag_assembly_chemotaxis_eff"/>
</dbReference>
<comment type="subcellular location">
    <subcellularLocation>
        <location evidence="1">Cell membrane</location>
        <topology evidence="1">Peripheral membrane protein</topology>
        <orientation evidence="1">Cytoplasmic side</orientation>
    </subcellularLocation>
</comment>
<keyword evidence="10" id="KW-1006">Bacterial flagellum protein export</keyword>
<dbReference type="GO" id="GO:0006935">
    <property type="term" value="P:chemotaxis"/>
    <property type="evidence" value="ECO:0007669"/>
    <property type="project" value="UniProtKB-KW"/>
</dbReference>
<dbReference type="EMBL" id="SOEG01000009">
    <property type="protein sequence ID" value="TDX51931.1"/>
    <property type="molecule type" value="Genomic_DNA"/>
</dbReference>
<protein>
    <recommendedName>
        <fullName evidence="3">Flagellar FliJ protein</fullName>
    </recommendedName>
</protein>
<evidence type="ECO:0000313" key="12">
    <source>
        <dbReference type="EMBL" id="TDX51931.1"/>
    </source>
</evidence>
<evidence type="ECO:0000313" key="13">
    <source>
        <dbReference type="Proteomes" id="UP000295832"/>
    </source>
</evidence>
<dbReference type="GO" id="GO:0005886">
    <property type="term" value="C:plasma membrane"/>
    <property type="evidence" value="ECO:0007669"/>
    <property type="project" value="UniProtKB-SubCell"/>
</dbReference>
<keyword evidence="5" id="KW-1003">Cell membrane</keyword>
<keyword evidence="12" id="KW-0966">Cell projection</keyword>
<name>A0A4R8GZ58_9FIRM</name>
<evidence type="ECO:0000256" key="2">
    <source>
        <dbReference type="ARBA" id="ARBA00010004"/>
    </source>
</evidence>
<keyword evidence="12" id="KW-0969">Cilium</keyword>
<evidence type="ECO:0000256" key="4">
    <source>
        <dbReference type="ARBA" id="ARBA00022448"/>
    </source>
</evidence>
<keyword evidence="11" id="KW-0175">Coiled coil</keyword>
<evidence type="ECO:0000256" key="5">
    <source>
        <dbReference type="ARBA" id="ARBA00022475"/>
    </source>
</evidence>
<keyword evidence="4" id="KW-0813">Transport</keyword>
<dbReference type="Proteomes" id="UP000295832">
    <property type="component" value="Unassembled WGS sequence"/>
</dbReference>
<evidence type="ECO:0000256" key="1">
    <source>
        <dbReference type="ARBA" id="ARBA00004413"/>
    </source>
</evidence>
<accession>A0A4R8GZ58</accession>
<dbReference type="GO" id="GO:0071973">
    <property type="term" value="P:bacterial-type flagellum-dependent cell motility"/>
    <property type="evidence" value="ECO:0007669"/>
    <property type="project" value="InterPro"/>
</dbReference>
<organism evidence="12 13">
    <name type="scientific">Orenia marismortui</name>
    <dbReference type="NCBI Taxonomy" id="46469"/>
    <lineage>
        <taxon>Bacteria</taxon>
        <taxon>Bacillati</taxon>
        <taxon>Bacillota</taxon>
        <taxon>Clostridia</taxon>
        <taxon>Halanaerobiales</taxon>
        <taxon>Halobacteroidaceae</taxon>
        <taxon>Orenia</taxon>
    </lineage>
</organism>
<dbReference type="AlphaFoldDB" id="A0A4R8GZ58"/>
<evidence type="ECO:0000256" key="7">
    <source>
        <dbReference type="ARBA" id="ARBA00022795"/>
    </source>
</evidence>
<feature type="coiled-coil region" evidence="11">
    <location>
        <begin position="12"/>
        <end position="101"/>
    </location>
</feature>
<sequence length="153" mass="18644">MKKFNFRLQSVLDLKKQEEEAIQKELARLIQEYRKIEKKIDNLKAEKKNIQQKLEKEEGIKINPSQAVRTRNYIKFLRDEIEELTLKLNYWEDEIKKCRQNLISKTKEKKSLVKLRDRKYDEHWQEMLSEEQKLNDELAINKFNYKGNRSQGL</sequence>
<keyword evidence="13" id="KW-1185">Reference proteome</keyword>